<evidence type="ECO:0000256" key="4">
    <source>
        <dbReference type="ARBA" id="ARBA00022801"/>
    </source>
</evidence>
<dbReference type="GO" id="GO:0006281">
    <property type="term" value="P:DNA repair"/>
    <property type="evidence" value="ECO:0007669"/>
    <property type="project" value="InterPro"/>
</dbReference>
<dbReference type="GO" id="GO:0006310">
    <property type="term" value="P:DNA recombination"/>
    <property type="evidence" value="ECO:0007669"/>
    <property type="project" value="InterPro"/>
</dbReference>
<dbReference type="InterPro" id="IPR051673">
    <property type="entry name" value="SSDNA_exonuclease_RecJ"/>
</dbReference>
<evidence type="ECO:0000256" key="5">
    <source>
        <dbReference type="ARBA" id="ARBA00022839"/>
    </source>
</evidence>
<feature type="domain" description="DHHA1" evidence="7">
    <location>
        <begin position="366"/>
        <end position="457"/>
    </location>
</feature>
<dbReference type="EMBL" id="VXOY01000012">
    <property type="protein sequence ID" value="MYE38193.1"/>
    <property type="molecule type" value="Genomic_DNA"/>
</dbReference>
<dbReference type="PANTHER" id="PTHR30255:SF2">
    <property type="entry name" value="SINGLE-STRANDED-DNA-SPECIFIC EXONUCLEASE RECJ"/>
    <property type="match status" value="1"/>
</dbReference>
<evidence type="ECO:0000256" key="2">
    <source>
        <dbReference type="ARBA" id="ARBA00019841"/>
    </source>
</evidence>
<dbReference type="Pfam" id="PF17768">
    <property type="entry name" value="RecJ_OB"/>
    <property type="match status" value="1"/>
</dbReference>
<evidence type="ECO:0000313" key="9">
    <source>
        <dbReference type="EMBL" id="MYE38193.1"/>
    </source>
</evidence>
<comment type="caution">
    <text evidence="9">The sequence shown here is derived from an EMBL/GenBank/DDBJ whole genome shotgun (WGS) entry which is preliminary data.</text>
</comment>
<feature type="domain" description="DDH" evidence="6">
    <location>
        <begin position="83"/>
        <end position="239"/>
    </location>
</feature>
<evidence type="ECO:0000259" key="6">
    <source>
        <dbReference type="Pfam" id="PF01368"/>
    </source>
</evidence>
<dbReference type="AlphaFoldDB" id="A0A845DLJ1"/>
<feature type="domain" description="RecJ OB" evidence="8">
    <location>
        <begin position="471"/>
        <end position="578"/>
    </location>
</feature>
<evidence type="ECO:0000256" key="1">
    <source>
        <dbReference type="ARBA" id="ARBA00005915"/>
    </source>
</evidence>
<gene>
    <name evidence="9" type="primary">recJ</name>
    <name evidence="9" type="ORF">F4X82_01585</name>
</gene>
<keyword evidence="4" id="KW-0378">Hydrolase</keyword>
<evidence type="ECO:0000259" key="8">
    <source>
        <dbReference type="Pfam" id="PF17768"/>
    </source>
</evidence>
<dbReference type="NCBIfam" id="TIGR00644">
    <property type="entry name" value="recJ"/>
    <property type="match status" value="1"/>
</dbReference>
<evidence type="ECO:0000256" key="3">
    <source>
        <dbReference type="ARBA" id="ARBA00022722"/>
    </source>
</evidence>
<dbReference type="GO" id="GO:0008409">
    <property type="term" value="F:5'-3' exonuclease activity"/>
    <property type="evidence" value="ECO:0007669"/>
    <property type="project" value="InterPro"/>
</dbReference>
<dbReference type="Pfam" id="PF01368">
    <property type="entry name" value="DHH"/>
    <property type="match status" value="1"/>
</dbReference>
<keyword evidence="5 9" id="KW-0269">Exonuclease</keyword>
<protein>
    <recommendedName>
        <fullName evidence="2">Single-stranded-DNA-specific exonuclease RecJ</fullName>
    </recommendedName>
</protein>
<keyword evidence="3" id="KW-0540">Nuclease</keyword>
<dbReference type="InterPro" id="IPR003156">
    <property type="entry name" value="DHHA1_dom"/>
</dbReference>
<evidence type="ECO:0000259" key="7">
    <source>
        <dbReference type="Pfam" id="PF02272"/>
    </source>
</evidence>
<dbReference type="Pfam" id="PF02272">
    <property type="entry name" value="DHHA1"/>
    <property type="match status" value="1"/>
</dbReference>
<accession>A0A845DLJ1</accession>
<comment type="similarity">
    <text evidence="1">Belongs to the RecJ family.</text>
</comment>
<dbReference type="InterPro" id="IPR004610">
    <property type="entry name" value="RecJ"/>
</dbReference>
<dbReference type="Proteomes" id="UP000449092">
    <property type="component" value="Unassembled WGS sequence"/>
</dbReference>
<evidence type="ECO:0000313" key="10">
    <source>
        <dbReference type="Proteomes" id="UP000449092"/>
    </source>
</evidence>
<dbReference type="Gene3D" id="3.90.1640.30">
    <property type="match status" value="1"/>
</dbReference>
<organism evidence="9 10">
    <name type="scientific">Candidatus Spechtbacteria bacterium SB0662_bin_43</name>
    <dbReference type="NCBI Taxonomy" id="2604897"/>
    <lineage>
        <taxon>Bacteria</taxon>
        <taxon>Candidatus Spechtiibacteriota</taxon>
    </lineage>
</organism>
<dbReference type="Gene3D" id="2.40.50.460">
    <property type="match status" value="1"/>
</dbReference>
<dbReference type="InterPro" id="IPR001667">
    <property type="entry name" value="DDH_dom"/>
</dbReference>
<reference evidence="9 10" key="1">
    <citation type="submission" date="2019-09" db="EMBL/GenBank/DDBJ databases">
        <title>Characterisation of the sponge microbiome using genome-centric metagenomics.</title>
        <authorList>
            <person name="Engelberts J.P."/>
            <person name="Robbins S.J."/>
            <person name="De Goeij J.M."/>
            <person name="Aranda M."/>
            <person name="Bell S.C."/>
            <person name="Webster N.S."/>
        </authorList>
    </citation>
    <scope>NUCLEOTIDE SEQUENCE [LARGE SCALE GENOMIC DNA]</scope>
    <source>
        <strain evidence="9">SB0662_bin_43</strain>
    </source>
</reference>
<dbReference type="InterPro" id="IPR038763">
    <property type="entry name" value="DHH_sf"/>
</dbReference>
<name>A0A845DLJ1_9BACT</name>
<sequence length="580" mass="64664">MPEKSLHSMLRNEWVYPTVSLRGSTDSALVKYILRRRGYTTRKQQESFLEPDYEKDMHDPYLLSDMEKAVGLLFDAIQHNKTVAIYGDYDADGVCASVVLHDTFKALGAQNILIYIPHREEEGYGMNIPALQRLKDKGVDVVVTVDLGSTNIKEVEWLRENNIVSIVTDHHIVRATHPKADAFINPHKEKEPYPFPYLCGAGVAFKLAVALLQYFRKHNKKAPPVGWEKWLLDIVAIATITDVMPLLDENRVIVRYGLLVLAQTRRYGLRALFEQCNIQPEYNRETRTTNLVSSMLGFRIGPRINAAGRMMHADSALQALLAKTPQEARRLAAVLEKANNQRKDAVNGIVKTIQGRSEKIRESNAVVMGDSDWAIGVVGIVAGKMAEFHRKPAFIYQKKGSSCVGSVRVPPHFNAVEILEEAGDVLEKFGGHKQAGGFSFSQENEQAFYEQIQKSVREAQKNKKATPSLSIDAVVKEGSVSVSLCEAISELEPFGERNTEPVLCLQGVQVESIAAIGADEKHIRCVLRYGSSNFKAIGFGLASDALQYMNEGDTVDVAFHLRKEEYQGVENVVLHIVDVA</sequence>
<dbReference type="SUPFAM" id="SSF64182">
    <property type="entry name" value="DHH phosphoesterases"/>
    <property type="match status" value="1"/>
</dbReference>
<dbReference type="InterPro" id="IPR041122">
    <property type="entry name" value="RecJ_OB"/>
</dbReference>
<dbReference type="PANTHER" id="PTHR30255">
    <property type="entry name" value="SINGLE-STRANDED-DNA-SPECIFIC EXONUCLEASE RECJ"/>
    <property type="match status" value="1"/>
</dbReference>
<proteinExistence type="inferred from homology"/>
<dbReference type="GO" id="GO:0003676">
    <property type="term" value="F:nucleic acid binding"/>
    <property type="evidence" value="ECO:0007669"/>
    <property type="project" value="InterPro"/>
</dbReference>